<dbReference type="Gene3D" id="2.40.420.20">
    <property type="match status" value="1"/>
</dbReference>
<dbReference type="PANTHER" id="PTHR32347">
    <property type="entry name" value="EFFLUX SYSTEM COMPONENT YKNX-RELATED"/>
    <property type="match status" value="1"/>
</dbReference>
<feature type="region of interest" description="Disordered" evidence="3">
    <location>
        <begin position="517"/>
        <end position="546"/>
    </location>
</feature>
<proteinExistence type="predicted"/>
<protein>
    <submittedName>
        <fullName evidence="5">HlyD family efflux transporter periplasmic adaptor subunit</fullName>
    </submittedName>
</protein>
<evidence type="ECO:0000256" key="1">
    <source>
        <dbReference type="ARBA" id="ARBA00004196"/>
    </source>
</evidence>
<dbReference type="Proteomes" id="UP001204000">
    <property type="component" value="Unassembled WGS sequence"/>
</dbReference>
<keyword evidence="6" id="KW-1185">Reference proteome</keyword>
<evidence type="ECO:0000256" key="4">
    <source>
        <dbReference type="SAM" id="SignalP"/>
    </source>
</evidence>
<sequence>MKLKSIAASLVAAAGVLSSLSACSGGAPQVPAADTVEVAPKDIASRVAVSASIDSREVIALSTALTSTVTDIAVHVGQPVQDGQIVARLDVSQLQRQLDAQQAQQLSADAAALNELERAQQQLGQQQDALNRGLNARLTQAETAQREAQLRYDDALATFEERKHQVDAGLDPAVMQQANAVDAARRNVNLVGLESVRANAVNHIAALLGQQDPLTPVIGILEADERYGGARSELDAAQRGYESALQAVDADLAAKQRAVGQAFQAKSDADVALEVTRLAVQQELATSASSVEQARRGREASQLAAEVGQNQLRVDIQSGEVRSPIDGVVTEVVAQRGGAAAGHLLTVADPNRLILTAKVNEVDAGKVQVGNEVTFTTPSTGVKQYRGRIAEISSVAAPQGGPEAPAGGQPPRPEFPVLIEVEGDTEGLRIGGTAKVQITTATAKEALTVPREAIIDAGGTYSVLVLSPVADKPGEFEVAEAPVTLGIVTDLEAEVHGIKEGVRVVKSPAAYRERIGQRVRVDEAVETGQTSSSESPEPTATAGGAQ</sequence>
<feature type="signal peptide" evidence="4">
    <location>
        <begin position="1"/>
        <end position="24"/>
    </location>
</feature>
<evidence type="ECO:0000256" key="2">
    <source>
        <dbReference type="ARBA" id="ARBA00023054"/>
    </source>
</evidence>
<comment type="subcellular location">
    <subcellularLocation>
        <location evidence="1">Cell envelope</location>
    </subcellularLocation>
</comment>
<keyword evidence="2" id="KW-0175">Coiled coil</keyword>
<reference evidence="5" key="1">
    <citation type="submission" date="2022-05" db="EMBL/GenBank/DDBJ databases">
        <title>Corynebacterium sp. TA-R-1 sp. nov., isolated from human feces.</title>
        <authorList>
            <person name="Shamsuzzaman M."/>
            <person name="Dahal R.H."/>
        </authorList>
    </citation>
    <scope>NUCLEOTIDE SEQUENCE</scope>
    <source>
        <strain evidence="5">TA-R-1</strain>
    </source>
</reference>
<gene>
    <name evidence="5" type="ORF">M5J20_06600</name>
</gene>
<evidence type="ECO:0000256" key="3">
    <source>
        <dbReference type="SAM" id="MobiDB-lite"/>
    </source>
</evidence>
<organism evidence="5 6">
    <name type="scientific">Corynebacterium stercoris</name>
    <dbReference type="NCBI Taxonomy" id="2943490"/>
    <lineage>
        <taxon>Bacteria</taxon>
        <taxon>Bacillati</taxon>
        <taxon>Actinomycetota</taxon>
        <taxon>Actinomycetes</taxon>
        <taxon>Mycobacteriales</taxon>
        <taxon>Corynebacteriaceae</taxon>
        <taxon>Corynebacterium</taxon>
    </lineage>
</organism>
<dbReference type="RefSeq" id="WP_253577774.1">
    <property type="nucleotide sequence ID" value="NZ_JAMFTQ010000006.1"/>
</dbReference>
<feature type="compositionally biased region" description="Low complexity" evidence="3">
    <location>
        <begin position="530"/>
        <end position="546"/>
    </location>
</feature>
<dbReference type="EMBL" id="JAMFTQ010000006">
    <property type="protein sequence ID" value="MCP1387859.1"/>
    <property type="molecule type" value="Genomic_DNA"/>
</dbReference>
<feature type="chain" id="PRO_5045838881" evidence="4">
    <location>
        <begin position="25"/>
        <end position="546"/>
    </location>
</feature>
<evidence type="ECO:0000313" key="5">
    <source>
        <dbReference type="EMBL" id="MCP1387859.1"/>
    </source>
</evidence>
<name>A0ABT1G1G0_9CORY</name>
<dbReference type="InterPro" id="IPR050465">
    <property type="entry name" value="UPF0194_transport"/>
</dbReference>
<keyword evidence="4" id="KW-0732">Signal</keyword>
<comment type="caution">
    <text evidence="5">The sequence shown here is derived from an EMBL/GenBank/DDBJ whole genome shotgun (WGS) entry which is preliminary data.</text>
</comment>
<evidence type="ECO:0000313" key="6">
    <source>
        <dbReference type="Proteomes" id="UP001204000"/>
    </source>
</evidence>
<dbReference type="PROSITE" id="PS51257">
    <property type="entry name" value="PROKAR_LIPOPROTEIN"/>
    <property type="match status" value="1"/>
</dbReference>
<dbReference type="Gene3D" id="2.40.30.170">
    <property type="match status" value="1"/>
</dbReference>
<accession>A0ABT1G1G0</accession>